<dbReference type="AlphaFoldDB" id="X1UBJ6"/>
<evidence type="ECO:0000313" key="2">
    <source>
        <dbReference type="EMBL" id="GAJ14869.1"/>
    </source>
</evidence>
<reference evidence="2" key="1">
    <citation type="journal article" date="2014" name="Front. Microbiol.">
        <title>High frequency of phylogenetically diverse reductive dehalogenase-homologous genes in deep subseafloor sedimentary metagenomes.</title>
        <authorList>
            <person name="Kawai M."/>
            <person name="Futagami T."/>
            <person name="Toyoda A."/>
            <person name="Takaki Y."/>
            <person name="Nishi S."/>
            <person name="Hori S."/>
            <person name="Arai W."/>
            <person name="Tsubouchi T."/>
            <person name="Morono Y."/>
            <person name="Uchiyama I."/>
            <person name="Ito T."/>
            <person name="Fujiyama A."/>
            <person name="Inagaki F."/>
            <person name="Takami H."/>
        </authorList>
    </citation>
    <scope>NUCLEOTIDE SEQUENCE</scope>
    <source>
        <strain evidence="2">Expedition CK06-06</strain>
    </source>
</reference>
<gene>
    <name evidence="2" type="ORF">S12H4_44364</name>
</gene>
<feature type="non-terminal residue" evidence="2">
    <location>
        <position position="1"/>
    </location>
</feature>
<organism evidence="2">
    <name type="scientific">marine sediment metagenome</name>
    <dbReference type="NCBI Taxonomy" id="412755"/>
    <lineage>
        <taxon>unclassified sequences</taxon>
        <taxon>metagenomes</taxon>
        <taxon>ecological metagenomes</taxon>
    </lineage>
</organism>
<feature type="region of interest" description="Disordered" evidence="1">
    <location>
        <begin position="37"/>
        <end position="79"/>
    </location>
</feature>
<feature type="compositionally biased region" description="Basic and acidic residues" evidence="1">
    <location>
        <begin position="52"/>
        <end position="63"/>
    </location>
</feature>
<dbReference type="EMBL" id="BARW01027331">
    <property type="protein sequence ID" value="GAJ14869.1"/>
    <property type="molecule type" value="Genomic_DNA"/>
</dbReference>
<accession>X1UBJ6</accession>
<evidence type="ECO:0000256" key="1">
    <source>
        <dbReference type="SAM" id="MobiDB-lite"/>
    </source>
</evidence>
<name>X1UBJ6_9ZZZZ</name>
<proteinExistence type="predicted"/>
<comment type="caution">
    <text evidence="2">The sequence shown here is derived from an EMBL/GenBank/DDBJ whole genome shotgun (WGS) entry which is preliminary data.</text>
</comment>
<sequence>RPSLPHEQDSNDALKLGIDALNRLNYMRSFNIPQAIMPLPSERQPEDFSPSAERKQRLRESPLGREPQPTKPATGDTHD</sequence>
<protein>
    <submittedName>
        <fullName evidence="2">Uncharacterized protein</fullName>
    </submittedName>
</protein>